<feature type="region of interest" description="Disordered" evidence="1">
    <location>
        <begin position="377"/>
        <end position="425"/>
    </location>
</feature>
<proteinExistence type="predicted"/>
<organism evidence="2 3">
    <name type="scientific">Chaetomium strumarium</name>
    <dbReference type="NCBI Taxonomy" id="1170767"/>
    <lineage>
        <taxon>Eukaryota</taxon>
        <taxon>Fungi</taxon>
        <taxon>Dikarya</taxon>
        <taxon>Ascomycota</taxon>
        <taxon>Pezizomycotina</taxon>
        <taxon>Sordariomycetes</taxon>
        <taxon>Sordariomycetidae</taxon>
        <taxon>Sordariales</taxon>
        <taxon>Chaetomiaceae</taxon>
        <taxon>Chaetomium</taxon>
    </lineage>
</organism>
<accession>A0AAJ0M0U1</accession>
<evidence type="ECO:0000313" key="3">
    <source>
        <dbReference type="Proteomes" id="UP001273166"/>
    </source>
</evidence>
<name>A0AAJ0M0U1_9PEZI</name>
<evidence type="ECO:0000313" key="2">
    <source>
        <dbReference type="EMBL" id="KAK3304817.1"/>
    </source>
</evidence>
<reference evidence="2" key="2">
    <citation type="submission" date="2023-06" db="EMBL/GenBank/DDBJ databases">
        <authorList>
            <consortium name="Lawrence Berkeley National Laboratory"/>
            <person name="Mondo S.J."/>
            <person name="Hensen N."/>
            <person name="Bonometti L."/>
            <person name="Westerberg I."/>
            <person name="Brannstrom I.O."/>
            <person name="Guillou S."/>
            <person name="Cros-Aarteil S."/>
            <person name="Calhoun S."/>
            <person name="Haridas S."/>
            <person name="Kuo A."/>
            <person name="Pangilinan J."/>
            <person name="Riley R."/>
            <person name="Labutti K."/>
            <person name="Andreopoulos B."/>
            <person name="Lipzen A."/>
            <person name="Chen C."/>
            <person name="Yanf M."/>
            <person name="Daum C."/>
            <person name="Ng V."/>
            <person name="Clum A."/>
            <person name="Steindorff A."/>
            <person name="Ohm R."/>
            <person name="Martin F."/>
            <person name="Silar P."/>
            <person name="Natvig D."/>
            <person name="Lalanne C."/>
            <person name="Gautier V."/>
            <person name="Ament-Velasquez S.L."/>
            <person name="Kruys A."/>
            <person name="Hutchinson M.I."/>
            <person name="Powell A.J."/>
            <person name="Barry K."/>
            <person name="Miller A.N."/>
            <person name="Grigoriev I.V."/>
            <person name="Debuchy R."/>
            <person name="Gladieux P."/>
            <person name="Thoren M.H."/>
            <person name="Johannesson H."/>
        </authorList>
    </citation>
    <scope>NUCLEOTIDE SEQUENCE</scope>
    <source>
        <strain evidence="2">CBS 333.67</strain>
    </source>
</reference>
<feature type="region of interest" description="Disordered" evidence="1">
    <location>
        <begin position="665"/>
        <end position="686"/>
    </location>
</feature>
<gene>
    <name evidence="2" type="ORF">B0T15DRAFT_253506</name>
</gene>
<evidence type="ECO:0000256" key="1">
    <source>
        <dbReference type="SAM" id="MobiDB-lite"/>
    </source>
</evidence>
<dbReference type="GeneID" id="87882048"/>
<reference evidence="2" key="1">
    <citation type="journal article" date="2023" name="Mol. Phylogenet. Evol.">
        <title>Genome-scale phylogeny and comparative genomics of the fungal order Sordariales.</title>
        <authorList>
            <person name="Hensen N."/>
            <person name="Bonometti L."/>
            <person name="Westerberg I."/>
            <person name="Brannstrom I.O."/>
            <person name="Guillou S."/>
            <person name="Cros-Aarteil S."/>
            <person name="Calhoun S."/>
            <person name="Haridas S."/>
            <person name="Kuo A."/>
            <person name="Mondo S."/>
            <person name="Pangilinan J."/>
            <person name="Riley R."/>
            <person name="LaButti K."/>
            <person name="Andreopoulos B."/>
            <person name="Lipzen A."/>
            <person name="Chen C."/>
            <person name="Yan M."/>
            <person name="Daum C."/>
            <person name="Ng V."/>
            <person name="Clum A."/>
            <person name="Steindorff A."/>
            <person name="Ohm R.A."/>
            <person name="Martin F."/>
            <person name="Silar P."/>
            <person name="Natvig D.O."/>
            <person name="Lalanne C."/>
            <person name="Gautier V."/>
            <person name="Ament-Velasquez S.L."/>
            <person name="Kruys A."/>
            <person name="Hutchinson M.I."/>
            <person name="Powell A.J."/>
            <person name="Barry K."/>
            <person name="Miller A.N."/>
            <person name="Grigoriev I.V."/>
            <person name="Debuchy R."/>
            <person name="Gladieux P."/>
            <person name="Hiltunen Thoren M."/>
            <person name="Johannesson H."/>
        </authorList>
    </citation>
    <scope>NUCLEOTIDE SEQUENCE</scope>
    <source>
        <strain evidence="2">CBS 333.67</strain>
    </source>
</reference>
<protein>
    <submittedName>
        <fullName evidence="2">Uncharacterized protein</fullName>
    </submittedName>
</protein>
<sequence>MRATRIDGFVGDDRAYAGYLCEVVSGLPLLECIQQLEQLVTLRRRQHRAPHSPNAELDDSVQAADRVPNLRSIQSVLGKPHPTPPPGLNIVMWDPTEQSLSSSRSSSPVWIKRTATFFNNLPRSEDQWREKRENLGLSDAHGILSAVGCLTTGRLGNDSGFTDHTAKPDLQDALEAFAANAGSYIASTRRNLQLSRFLSLILIATLCVAIHEGHPVHLVDAAQRKFLAASRRNGKCEEGAEQLHMDRLSVRWLLQEMQRQFRRGLRHRAFELFLLEGGDIHFYKYCPKETKENQIFTQKIPCCDVPDEIQACLPFWPPFLVQMNVSGRWSYSTTCKALSVDLLNQEEDFQHFQDTINSKKLVACQLGDMYAAPNAHVDGSTSTTTFRPINPGPHGRDGPTTSSPPTKRRKMDRGADGLSRGGAGRVSAAQEAPFLALLADVAGQERAERLFTGAVPISVSAEQTSSTSFRGLSPRDAESAASTPQSDPSHGRDTASMERRFVSGCFNASGLVTCPDGSSFPIRNLGETRGGISTETQEALNGVALATMPPECQNLMASPLDLLSDAAGQAERLDQVAALPDDLTEPASTDVDLGDTARTEGSGFVAESVPAGLRRNSLARNISTSVTFRSGCHSIATLISMRLPFLLSTNILSITLGIVTPDFSNGNDNQQKPDLAAHENERAVLG</sequence>
<dbReference type="Proteomes" id="UP001273166">
    <property type="component" value="Unassembled WGS sequence"/>
</dbReference>
<dbReference type="RefSeq" id="XP_062720597.1">
    <property type="nucleotide sequence ID" value="XM_062863219.1"/>
</dbReference>
<comment type="caution">
    <text evidence="2">The sequence shown here is derived from an EMBL/GenBank/DDBJ whole genome shotgun (WGS) entry which is preliminary data.</text>
</comment>
<dbReference type="EMBL" id="JAUDZG010000005">
    <property type="protein sequence ID" value="KAK3304817.1"/>
    <property type="molecule type" value="Genomic_DNA"/>
</dbReference>
<feature type="region of interest" description="Disordered" evidence="1">
    <location>
        <begin position="462"/>
        <end position="495"/>
    </location>
</feature>
<feature type="compositionally biased region" description="Basic and acidic residues" evidence="1">
    <location>
        <begin position="675"/>
        <end position="686"/>
    </location>
</feature>
<dbReference type="AlphaFoldDB" id="A0AAJ0M0U1"/>
<keyword evidence="3" id="KW-1185">Reference proteome</keyword>